<feature type="compositionally biased region" description="Polar residues" evidence="2">
    <location>
        <begin position="531"/>
        <end position="546"/>
    </location>
</feature>
<feature type="coiled-coil region" evidence="1">
    <location>
        <begin position="383"/>
        <end position="475"/>
    </location>
</feature>
<feature type="region of interest" description="Disordered" evidence="2">
    <location>
        <begin position="348"/>
        <end position="381"/>
    </location>
</feature>
<feature type="compositionally biased region" description="Polar residues" evidence="2">
    <location>
        <begin position="352"/>
        <end position="363"/>
    </location>
</feature>
<feature type="compositionally biased region" description="Polar residues" evidence="2">
    <location>
        <begin position="125"/>
        <end position="137"/>
    </location>
</feature>
<protein>
    <submittedName>
        <fullName evidence="3">Uncharacterized protein</fullName>
    </submittedName>
</protein>
<feature type="compositionally biased region" description="Low complexity" evidence="2">
    <location>
        <begin position="112"/>
        <end position="124"/>
    </location>
</feature>
<feature type="region of interest" description="Disordered" evidence="2">
    <location>
        <begin position="531"/>
        <end position="565"/>
    </location>
</feature>
<dbReference type="EMBL" id="NEDP02005512">
    <property type="protein sequence ID" value="OWF39723.1"/>
    <property type="molecule type" value="Genomic_DNA"/>
</dbReference>
<organism evidence="3 4">
    <name type="scientific">Mizuhopecten yessoensis</name>
    <name type="common">Japanese scallop</name>
    <name type="synonym">Patinopecten yessoensis</name>
    <dbReference type="NCBI Taxonomy" id="6573"/>
    <lineage>
        <taxon>Eukaryota</taxon>
        <taxon>Metazoa</taxon>
        <taxon>Spiralia</taxon>
        <taxon>Lophotrochozoa</taxon>
        <taxon>Mollusca</taxon>
        <taxon>Bivalvia</taxon>
        <taxon>Autobranchia</taxon>
        <taxon>Pteriomorphia</taxon>
        <taxon>Pectinida</taxon>
        <taxon>Pectinoidea</taxon>
        <taxon>Pectinidae</taxon>
        <taxon>Mizuhopecten</taxon>
    </lineage>
</organism>
<feature type="compositionally biased region" description="Basic and acidic residues" evidence="2">
    <location>
        <begin position="365"/>
        <end position="381"/>
    </location>
</feature>
<sequence length="666" mass="76692">MDDKRRSPYDGCRRKATDLEVQNVFEMEKGLQASLDKFVLLSKEEADSLKSRAKGAHNLNLHLQENDIELRKERKRSKELEKLLLEAHKRIGELTLEWKDGLSEETTDESESSGPVSSFSQFSSTNPQVSSVESSLQIDGGPLSYRSYSKGKSFPREQVMPQGKSHQVTYPEPRVFKFGNDINVSSSLKGTSDSVMKKNQMEESKLDCDTKSSLKETLEGVSVQYFNNLKMELIKTKRQLQRVLQQNHTDLNQVEIQRHSHQKVEALEQQLKDVSKEKDVFKEKVQSLYKDVTLYKTQLHQNIEGTTVNSQTSDSLSSVCLYDSRSTKDMVSRMSDSSCQTSPFLRPLVSPKWSSDNNSNTEENMNEKRTTGERLSPDPHQVMKDTQNRIQRLTKQLEDQHLLNERLIKENKDIKKSYQQLLKSVQDTERHHEQADLKTKKMQLEDENFKLKKMISEYEEDNNHLLSTIEVIQNNLCKERDRAMQLEATLREEQRCHGLTKHNLYVMYGNLKTKFDRLAHQKNLLEQRLANSSTGGPRNVTMTTGGTPDRHITPQSSFETDPNPPAEEIHIYENVARKVEPLKNQSTDSRLHQFNVCAGDPDHVVSVREPVESTHPYDDDLPQIRSTTPRSDSPVNVPSQYLCKRCLNEFDVEMDFLCHIEKCLID</sequence>
<feature type="region of interest" description="Disordered" evidence="2">
    <location>
        <begin position="102"/>
        <end position="138"/>
    </location>
</feature>
<feature type="compositionally biased region" description="Polar residues" evidence="2">
    <location>
        <begin position="624"/>
        <end position="635"/>
    </location>
</feature>
<evidence type="ECO:0000256" key="1">
    <source>
        <dbReference type="SAM" id="Coils"/>
    </source>
</evidence>
<comment type="caution">
    <text evidence="3">The sequence shown here is derived from an EMBL/GenBank/DDBJ whole genome shotgun (WGS) entry which is preliminary data.</text>
</comment>
<keyword evidence="4" id="KW-1185">Reference proteome</keyword>
<evidence type="ECO:0000313" key="3">
    <source>
        <dbReference type="EMBL" id="OWF39723.1"/>
    </source>
</evidence>
<keyword evidence="1" id="KW-0175">Coiled coil</keyword>
<evidence type="ECO:0000256" key="2">
    <source>
        <dbReference type="SAM" id="MobiDB-lite"/>
    </source>
</evidence>
<feature type="coiled-coil region" evidence="1">
    <location>
        <begin position="63"/>
        <end position="90"/>
    </location>
</feature>
<accession>A0A210PTB6</accession>
<evidence type="ECO:0000313" key="4">
    <source>
        <dbReference type="Proteomes" id="UP000242188"/>
    </source>
</evidence>
<name>A0A210PTB6_MIZYE</name>
<dbReference type="AlphaFoldDB" id="A0A210PTB6"/>
<feature type="coiled-coil region" evidence="1">
    <location>
        <begin position="226"/>
        <end position="284"/>
    </location>
</feature>
<dbReference type="OrthoDB" id="10358492at2759"/>
<dbReference type="Proteomes" id="UP000242188">
    <property type="component" value="Unassembled WGS sequence"/>
</dbReference>
<proteinExistence type="predicted"/>
<gene>
    <name evidence="3" type="ORF">KP79_PYT05466</name>
</gene>
<reference evidence="3 4" key="1">
    <citation type="journal article" date="2017" name="Nat. Ecol. Evol.">
        <title>Scallop genome provides insights into evolution of bilaterian karyotype and development.</title>
        <authorList>
            <person name="Wang S."/>
            <person name="Zhang J."/>
            <person name="Jiao W."/>
            <person name="Li J."/>
            <person name="Xun X."/>
            <person name="Sun Y."/>
            <person name="Guo X."/>
            <person name="Huan P."/>
            <person name="Dong B."/>
            <person name="Zhang L."/>
            <person name="Hu X."/>
            <person name="Sun X."/>
            <person name="Wang J."/>
            <person name="Zhao C."/>
            <person name="Wang Y."/>
            <person name="Wang D."/>
            <person name="Huang X."/>
            <person name="Wang R."/>
            <person name="Lv J."/>
            <person name="Li Y."/>
            <person name="Zhang Z."/>
            <person name="Liu B."/>
            <person name="Lu W."/>
            <person name="Hui Y."/>
            <person name="Liang J."/>
            <person name="Zhou Z."/>
            <person name="Hou R."/>
            <person name="Li X."/>
            <person name="Liu Y."/>
            <person name="Li H."/>
            <person name="Ning X."/>
            <person name="Lin Y."/>
            <person name="Zhao L."/>
            <person name="Xing Q."/>
            <person name="Dou J."/>
            <person name="Li Y."/>
            <person name="Mao J."/>
            <person name="Guo H."/>
            <person name="Dou H."/>
            <person name="Li T."/>
            <person name="Mu C."/>
            <person name="Jiang W."/>
            <person name="Fu Q."/>
            <person name="Fu X."/>
            <person name="Miao Y."/>
            <person name="Liu J."/>
            <person name="Yu Q."/>
            <person name="Li R."/>
            <person name="Liao H."/>
            <person name="Li X."/>
            <person name="Kong Y."/>
            <person name="Jiang Z."/>
            <person name="Chourrout D."/>
            <person name="Li R."/>
            <person name="Bao Z."/>
        </authorList>
    </citation>
    <scope>NUCLEOTIDE SEQUENCE [LARGE SCALE GENOMIC DNA]</scope>
    <source>
        <strain evidence="3 4">PY_sf001</strain>
    </source>
</reference>
<feature type="region of interest" description="Disordered" evidence="2">
    <location>
        <begin position="612"/>
        <end position="635"/>
    </location>
</feature>